<evidence type="ECO:0000313" key="3">
    <source>
        <dbReference type="Proteomes" id="UP000066480"/>
    </source>
</evidence>
<sequence length="277" mass="29376">MYAATHRATFTSSKDVTAVTETLSAGFMERYFGELSQAVATALIAAGSEAHTRSLDAKIGSRLPTNHAYGSTFWLALPKEVVVRLLPILDGAVPLPLRGAPYELVIWEGIAILPVKVMDSGKRNGRMCVRTSELRNQLASVNGLPTPPPSLFDILSDSTLGTFDEASRAVAEAARSSLGDAVSKMVIAAYQCSPKSGPQVVQVGIGTFDEDGYIDFFDSEQLSLTTASSPGTGLTAVGGESFDAASRPRPRLEVVREESTATGEDEQTDSPHPSVPE</sequence>
<protein>
    <submittedName>
        <fullName evidence="2">Uncharacterized protein</fullName>
    </submittedName>
</protein>
<keyword evidence="3" id="KW-1185">Reference proteome</keyword>
<dbReference type="STRING" id="571913.VV02_24175"/>
<feature type="compositionally biased region" description="Basic and acidic residues" evidence="1">
    <location>
        <begin position="250"/>
        <end position="259"/>
    </location>
</feature>
<name>A0A0K1JND8_9MICO</name>
<dbReference type="AlphaFoldDB" id="A0A0K1JND8"/>
<reference evidence="2 3" key="1">
    <citation type="submission" date="2015-03" db="EMBL/GenBank/DDBJ databases">
        <title>Luteipulveratus halotolerans sp. nov., a novel actinobacterium (Dermacoccaceae) from Sarawak, Malaysia.</title>
        <authorList>
            <person name="Juboi H."/>
            <person name="Basik A."/>
            <person name="Shamsul S.S."/>
            <person name="Arnold P."/>
            <person name="Schmitt E.K."/>
            <person name="Sanglier J.-J."/>
            <person name="Yeo T."/>
        </authorList>
    </citation>
    <scope>NUCLEOTIDE SEQUENCE [LARGE SCALE GENOMIC DNA]</scope>
    <source>
        <strain evidence="2 3">MN07-A0370</strain>
    </source>
</reference>
<evidence type="ECO:0000313" key="2">
    <source>
        <dbReference type="EMBL" id="AKU18224.1"/>
    </source>
</evidence>
<organism evidence="2 3">
    <name type="scientific">Luteipulveratus mongoliensis</name>
    <dbReference type="NCBI Taxonomy" id="571913"/>
    <lineage>
        <taxon>Bacteria</taxon>
        <taxon>Bacillati</taxon>
        <taxon>Actinomycetota</taxon>
        <taxon>Actinomycetes</taxon>
        <taxon>Micrococcales</taxon>
        <taxon>Dermacoccaceae</taxon>
        <taxon>Luteipulveratus</taxon>
    </lineage>
</organism>
<feature type="region of interest" description="Disordered" evidence="1">
    <location>
        <begin position="225"/>
        <end position="277"/>
    </location>
</feature>
<evidence type="ECO:0000256" key="1">
    <source>
        <dbReference type="SAM" id="MobiDB-lite"/>
    </source>
</evidence>
<dbReference type="EMBL" id="CP011112">
    <property type="protein sequence ID" value="AKU18224.1"/>
    <property type="molecule type" value="Genomic_DNA"/>
</dbReference>
<dbReference type="Proteomes" id="UP000066480">
    <property type="component" value="Chromosome"/>
</dbReference>
<gene>
    <name evidence="2" type="ORF">VV02_24175</name>
</gene>
<dbReference type="KEGG" id="lmoi:VV02_24175"/>
<accession>A0A0K1JND8</accession>
<proteinExistence type="predicted"/>